<comment type="caution">
    <text evidence="7">The sequence shown here is derived from an EMBL/GenBank/DDBJ whole genome shotgun (WGS) entry which is preliminary data.</text>
</comment>
<reference evidence="8" key="1">
    <citation type="journal article" date="2019" name="Int. J. Syst. Evol. Microbiol.">
        <title>The Global Catalogue of Microorganisms (GCM) 10K type strain sequencing project: providing services to taxonomists for standard genome sequencing and annotation.</title>
        <authorList>
            <consortium name="The Broad Institute Genomics Platform"/>
            <consortium name="The Broad Institute Genome Sequencing Center for Infectious Disease"/>
            <person name="Wu L."/>
            <person name="Ma J."/>
        </authorList>
    </citation>
    <scope>NUCLEOTIDE SEQUENCE [LARGE SCALE GENOMIC DNA]</scope>
    <source>
        <strain evidence="8">CGMCC 1.12922</strain>
    </source>
</reference>
<evidence type="ECO:0000256" key="5">
    <source>
        <dbReference type="SAM" id="Phobius"/>
    </source>
</evidence>
<feature type="transmembrane region" description="Helical" evidence="5">
    <location>
        <begin position="136"/>
        <end position="155"/>
    </location>
</feature>
<evidence type="ECO:0000256" key="2">
    <source>
        <dbReference type="ARBA" id="ARBA00022692"/>
    </source>
</evidence>
<dbReference type="RefSeq" id="WP_188527002.1">
    <property type="nucleotide sequence ID" value="NZ_BMGI01000002.1"/>
</dbReference>
<accession>A0ABQ1QLL5</accession>
<feature type="transmembrane region" description="Helical" evidence="5">
    <location>
        <begin position="70"/>
        <end position="94"/>
    </location>
</feature>
<evidence type="ECO:0000256" key="1">
    <source>
        <dbReference type="ARBA" id="ARBA00004141"/>
    </source>
</evidence>
<feature type="transmembrane region" description="Helical" evidence="5">
    <location>
        <begin position="167"/>
        <end position="192"/>
    </location>
</feature>
<gene>
    <name evidence="7" type="ORF">GCM10011358_14860</name>
</gene>
<dbReference type="Proteomes" id="UP000617355">
    <property type="component" value="Unassembled WGS sequence"/>
</dbReference>
<evidence type="ECO:0000259" key="6">
    <source>
        <dbReference type="Pfam" id="PF04893"/>
    </source>
</evidence>
<feature type="domain" description="Yip1" evidence="6">
    <location>
        <begin position="14"/>
        <end position="182"/>
    </location>
</feature>
<keyword evidence="2 5" id="KW-0812">Transmembrane</keyword>
<feature type="transmembrane region" description="Helical" evidence="5">
    <location>
        <begin position="34"/>
        <end position="58"/>
    </location>
</feature>
<evidence type="ECO:0000256" key="4">
    <source>
        <dbReference type="ARBA" id="ARBA00023136"/>
    </source>
</evidence>
<dbReference type="EMBL" id="BMGI01000002">
    <property type="protein sequence ID" value="GGD31822.1"/>
    <property type="molecule type" value="Genomic_DNA"/>
</dbReference>
<keyword evidence="3 5" id="KW-1133">Transmembrane helix</keyword>
<dbReference type="Pfam" id="PF04893">
    <property type="entry name" value="Yip1"/>
    <property type="match status" value="1"/>
</dbReference>
<evidence type="ECO:0000256" key="3">
    <source>
        <dbReference type="ARBA" id="ARBA00022989"/>
    </source>
</evidence>
<organism evidence="7 8">
    <name type="scientific">Sinisalibacter lacisalsi</name>
    <dbReference type="NCBI Taxonomy" id="1526570"/>
    <lineage>
        <taxon>Bacteria</taxon>
        <taxon>Pseudomonadati</taxon>
        <taxon>Pseudomonadota</taxon>
        <taxon>Alphaproteobacteria</taxon>
        <taxon>Rhodobacterales</taxon>
        <taxon>Roseobacteraceae</taxon>
        <taxon>Sinisalibacter</taxon>
    </lineage>
</organism>
<evidence type="ECO:0000313" key="8">
    <source>
        <dbReference type="Proteomes" id="UP000617355"/>
    </source>
</evidence>
<keyword evidence="8" id="KW-1185">Reference proteome</keyword>
<keyword evidence="4 5" id="KW-0472">Membrane</keyword>
<feature type="transmembrane region" description="Helical" evidence="5">
    <location>
        <begin position="106"/>
        <end position="130"/>
    </location>
</feature>
<sequence length="199" mass="21509">MKLEWGYLFGMALQTVPEPRKVARDVQNLDLSRAVLWQILALILVVTTILGVIASVLFPTDPEAFGGLFANPLVTGIAQASISVLTVFGIYWVGRMAGGTGSFDQAMLTVIWLHFVLLNIEIGILVLGLFAPGLAMLLWVIGLVLTFWILSHFIAEMHGFNNAGMVFVGILLTMFAAMVVFSIVLAIIGVGVPTETGEF</sequence>
<evidence type="ECO:0000313" key="7">
    <source>
        <dbReference type="EMBL" id="GGD31822.1"/>
    </source>
</evidence>
<comment type="subcellular location">
    <subcellularLocation>
        <location evidence="1">Membrane</location>
        <topology evidence="1">Multi-pass membrane protein</topology>
    </subcellularLocation>
</comment>
<dbReference type="InterPro" id="IPR006977">
    <property type="entry name" value="Yip1_dom"/>
</dbReference>
<protein>
    <submittedName>
        <fullName evidence="7">YIP1 family protein</fullName>
    </submittedName>
</protein>
<proteinExistence type="predicted"/>
<name>A0ABQ1QLL5_9RHOB</name>